<gene>
    <name evidence="1" type="ORF">JEQ12_020130</name>
</gene>
<sequence>MVSNKSLDLNLVNKLMGYKLAKEKMRAGAQDYKHAYHVTESIADVFKSMDAKLRSMNLEKISALKRINLILQFEAQDVQTQQMEHTISSTTTLTTPQISLEIFLRPLQND</sequence>
<comment type="caution">
    <text evidence="1">The sequence shown here is derived from an EMBL/GenBank/DDBJ whole genome shotgun (WGS) entry which is preliminary data.</text>
</comment>
<organism evidence="1 2">
    <name type="scientific">Ovis aries</name>
    <name type="common">Sheep</name>
    <dbReference type="NCBI Taxonomy" id="9940"/>
    <lineage>
        <taxon>Eukaryota</taxon>
        <taxon>Metazoa</taxon>
        <taxon>Chordata</taxon>
        <taxon>Craniata</taxon>
        <taxon>Vertebrata</taxon>
        <taxon>Euteleostomi</taxon>
        <taxon>Mammalia</taxon>
        <taxon>Eutheria</taxon>
        <taxon>Laurasiatheria</taxon>
        <taxon>Artiodactyla</taxon>
        <taxon>Ruminantia</taxon>
        <taxon>Pecora</taxon>
        <taxon>Bovidae</taxon>
        <taxon>Caprinae</taxon>
        <taxon>Ovis</taxon>
    </lineage>
</organism>
<dbReference type="Proteomes" id="UP000664991">
    <property type="component" value="Unassembled WGS sequence"/>
</dbReference>
<dbReference type="EMBL" id="JAEMGP010000027">
    <property type="protein sequence ID" value="KAG5193769.1"/>
    <property type="molecule type" value="Genomic_DNA"/>
</dbReference>
<dbReference type="AlphaFoldDB" id="A0A835ZKI4"/>
<reference evidence="1 2" key="1">
    <citation type="submission" date="2020-12" db="EMBL/GenBank/DDBJ databases">
        <title>De novo assembly of Tibetan sheep genome.</title>
        <authorList>
            <person name="Li X."/>
        </authorList>
    </citation>
    <scope>NUCLEOTIDE SEQUENCE [LARGE SCALE GENOMIC DNA]</scope>
    <source>
        <tissue evidence="1">Heart</tissue>
    </source>
</reference>
<evidence type="ECO:0000313" key="1">
    <source>
        <dbReference type="EMBL" id="KAG5193769.1"/>
    </source>
</evidence>
<protein>
    <submittedName>
        <fullName evidence="1">Uncharacterized protein</fullName>
    </submittedName>
</protein>
<name>A0A835ZKI4_SHEEP</name>
<proteinExistence type="predicted"/>
<accession>A0A835ZKI4</accession>
<evidence type="ECO:0000313" key="2">
    <source>
        <dbReference type="Proteomes" id="UP000664991"/>
    </source>
</evidence>